<reference evidence="9 10" key="1">
    <citation type="journal article" date="2013" name="Genome Announc.">
        <title>Complete Genome Sequence of the Porcine Strain Brachyspira pilosicoli P43/6/78(T.).</title>
        <authorList>
            <person name="Lin C."/>
            <person name="den Bakker H.C."/>
            <person name="Suzuki H."/>
            <person name="Lefebure T."/>
            <person name="Ponnala L."/>
            <person name="Sun Q."/>
            <person name="Stanhope M.J."/>
            <person name="Wiedmann M."/>
            <person name="Duhamel G.E."/>
        </authorList>
    </citation>
    <scope>NUCLEOTIDE SEQUENCE [LARGE SCALE GENOMIC DNA]</scope>
    <source>
        <strain evidence="9 10">P43/6/78</strain>
    </source>
</reference>
<accession>A0A3B6W0T7</accession>
<dbReference type="GO" id="GO:0006355">
    <property type="term" value="P:regulation of DNA-templated transcription"/>
    <property type="evidence" value="ECO:0007669"/>
    <property type="project" value="InterPro"/>
</dbReference>
<feature type="domain" description="PTS EIIB type-2" evidence="7">
    <location>
        <begin position="388"/>
        <end position="479"/>
    </location>
</feature>
<keyword evidence="10" id="KW-1185">Reference proteome</keyword>
<evidence type="ECO:0000259" key="6">
    <source>
        <dbReference type="PROSITE" id="PS51094"/>
    </source>
</evidence>
<dbReference type="GO" id="GO:0008982">
    <property type="term" value="F:protein-N(PI)-phosphohistidine-sugar phosphotransferase activity"/>
    <property type="evidence" value="ECO:0007669"/>
    <property type="project" value="InterPro"/>
</dbReference>
<dbReference type="Gene3D" id="3.40.930.10">
    <property type="entry name" value="Mannitol-specific EII, Chain A"/>
    <property type="match status" value="1"/>
</dbReference>
<keyword evidence="3" id="KW-0805">Transcription regulation</keyword>
<dbReference type="Pfam" id="PF00874">
    <property type="entry name" value="PRD"/>
    <property type="match status" value="2"/>
</dbReference>
<dbReference type="InterPro" id="IPR013011">
    <property type="entry name" value="PTS_EIIB_2"/>
</dbReference>
<evidence type="ECO:0000259" key="8">
    <source>
        <dbReference type="PROSITE" id="PS51372"/>
    </source>
</evidence>
<dbReference type="InterPro" id="IPR011608">
    <property type="entry name" value="PRD"/>
</dbReference>
<evidence type="ECO:0000256" key="4">
    <source>
        <dbReference type="ARBA" id="ARBA00023159"/>
    </source>
</evidence>
<dbReference type="SUPFAM" id="SSF52794">
    <property type="entry name" value="PTS system IIB component-like"/>
    <property type="match status" value="1"/>
</dbReference>
<dbReference type="Gene3D" id="3.40.50.2300">
    <property type="match status" value="1"/>
</dbReference>
<dbReference type="Gene3D" id="1.10.10.10">
    <property type="entry name" value="Winged helix-like DNA-binding domain superfamily/Winged helix DNA-binding domain"/>
    <property type="match status" value="1"/>
</dbReference>
<dbReference type="EMBL" id="CP002873">
    <property type="protein sequence ID" value="AGA66647.1"/>
    <property type="molecule type" value="Genomic_DNA"/>
</dbReference>
<gene>
    <name evidence="9" type="ORF">BPP43_07085</name>
</gene>
<dbReference type="PROSITE" id="PS51099">
    <property type="entry name" value="PTS_EIIB_TYPE_2"/>
    <property type="match status" value="1"/>
</dbReference>
<dbReference type="Gene3D" id="1.10.1790.10">
    <property type="entry name" value="PRD domain"/>
    <property type="match status" value="2"/>
</dbReference>
<dbReference type="InterPro" id="IPR036095">
    <property type="entry name" value="PTS_EIIB-like_sf"/>
</dbReference>
<dbReference type="SUPFAM" id="SSF55804">
    <property type="entry name" value="Phoshotransferase/anion transport protein"/>
    <property type="match status" value="1"/>
</dbReference>
<dbReference type="InterPro" id="IPR002178">
    <property type="entry name" value="PTS_EIIA_type-2_dom"/>
</dbReference>
<dbReference type="PANTHER" id="PTHR30185:SF13">
    <property type="entry name" value="LICABCH OPERON REGULATOR-RELATED"/>
    <property type="match status" value="1"/>
</dbReference>
<keyword evidence="5" id="KW-0804">Transcription</keyword>
<evidence type="ECO:0000259" key="7">
    <source>
        <dbReference type="PROSITE" id="PS51099"/>
    </source>
</evidence>
<evidence type="ECO:0000313" key="10">
    <source>
        <dbReference type="Proteomes" id="UP000010793"/>
    </source>
</evidence>
<keyword evidence="4" id="KW-0010">Activator</keyword>
<dbReference type="AlphaFoldDB" id="A0A3B6W0T7"/>
<dbReference type="PROSITE" id="PS51372">
    <property type="entry name" value="PRD_2"/>
    <property type="match status" value="2"/>
</dbReference>
<dbReference type="Pfam" id="PF00359">
    <property type="entry name" value="PTS_EIIA_2"/>
    <property type="match status" value="1"/>
</dbReference>
<feature type="domain" description="PRD" evidence="8">
    <location>
        <begin position="277"/>
        <end position="384"/>
    </location>
</feature>
<dbReference type="InterPro" id="IPR013196">
    <property type="entry name" value="HTH_11"/>
</dbReference>
<organism evidence="9 10">
    <name type="scientific">Brachyspira pilosicoli P43/6/78</name>
    <dbReference type="NCBI Taxonomy" id="1042417"/>
    <lineage>
        <taxon>Bacteria</taxon>
        <taxon>Pseudomonadati</taxon>
        <taxon>Spirochaetota</taxon>
        <taxon>Spirochaetia</taxon>
        <taxon>Brachyspirales</taxon>
        <taxon>Brachyspiraceae</taxon>
        <taxon>Brachyspira</taxon>
    </lineage>
</organism>
<dbReference type="PANTHER" id="PTHR30185">
    <property type="entry name" value="CRYPTIC BETA-GLUCOSIDE BGL OPERON ANTITERMINATOR"/>
    <property type="match status" value="1"/>
</dbReference>
<proteinExistence type="predicted"/>
<dbReference type="InterPro" id="IPR036388">
    <property type="entry name" value="WH-like_DNA-bd_sf"/>
</dbReference>
<feature type="domain" description="PRD" evidence="8">
    <location>
        <begin position="168"/>
        <end position="274"/>
    </location>
</feature>
<dbReference type="PROSITE" id="PS51094">
    <property type="entry name" value="PTS_EIIA_TYPE_2"/>
    <property type="match status" value="1"/>
</dbReference>
<dbReference type="InterPro" id="IPR016152">
    <property type="entry name" value="PTrfase/Anion_transptr"/>
</dbReference>
<dbReference type="Pfam" id="PF05043">
    <property type="entry name" value="Mga"/>
    <property type="match status" value="1"/>
</dbReference>
<keyword evidence="1" id="KW-0808">Transferase</keyword>
<evidence type="ECO:0000313" key="9">
    <source>
        <dbReference type="EMBL" id="AGA66647.1"/>
    </source>
</evidence>
<dbReference type="GO" id="GO:0009401">
    <property type="term" value="P:phosphoenolpyruvate-dependent sugar phosphotransferase system"/>
    <property type="evidence" value="ECO:0007669"/>
    <property type="project" value="InterPro"/>
</dbReference>
<dbReference type="SUPFAM" id="SSF63520">
    <property type="entry name" value="PTS-regulatory domain, PRD"/>
    <property type="match status" value="2"/>
</dbReference>
<evidence type="ECO:0000256" key="1">
    <source>
        <dbReference type="ARBA" id="ARBA00022679"/>
    </source>
</evidence>
<dbReference type="Proteomes" id="UP000010793">
    <property type="component" value="Chromosome"/>
</dbReference>
<protein>
    <submittedName>
        <fullName evidence="9">Transcriptional antiterminator BglB</fullName>
    </submittedName>
</protein>
<feature type="domain" description="PTS EIIA type-2" evidence="6">
    <location>
        <begin position="481"/>
        <end position="620"/>
    </location>
</feature>
<dbReference type="KEGG" id="bpip:BPP43_07085"/>
<dbReference type="InterPro" id="IPR036634">
    <property type="entry name" value="PRD_sf"/>
</dbReference>
<dbReference type="Pfam" id="PF08279">
    <property type="entry name" value="HTH_11"/>
    <property type="match status" value="1"/>
</dbReference>
<keyword evidence="2" id="KW-0677">Repeat</keyword>
<dbReference type="CDD" id="cd05568">
    <property type="entry name" value="PTS_IIB_bgl_like"/>
    <property type="match status" value="1"/>
</dbReference>
<evidence type="ECO:0000256" key="5">
    <source>
        <dbReference type="ARBA" id="ARBA00023163"/>
    </source>
</evidence>
<dbReference type="RefSeq" id="WP_015274520.1">
    <property type="nucleotide sequence ID" value="NC_019908.1"/>
</dbReference>
<dbReference type="InterPro" id="IPR050661">
    <property type="entry name" value="BglG_antiterminators"/>
</dbReference>
<name>A0A3B6W0T7_BRAPL</name>
<sequence>MKSKYIKELLSILSNESYITAEMLAKKLQISEKTVRIKIAELNKELENTGIKVVSKARYGYILECDNHKDMSNINLNAHIFNDFEYRLKYIFEHLINNNNTYIKSDNLISALDISKTTLTNTLKIIEDNIRYYNLKIERKPNYGIKLIGKEFDIRNCIIDYYLKQQIYDKKYINKTIENIVINFIKKNDIKLSEVNLENFILYISASIERIKENKNINDYNDDNILKDVKKEELKLARKLANILEKELNIKLNDTEIIFIAIHIASKSLLSNSENYIIQNKLDNVVQDMLDLIYNNLKIDLRDNLNLRLLLNHHMIPLDIRIRYNVLQKNPMLSDIKTNYSLAYLIASEANTVLKTYYNKEISDDEIGFLALLFQIALEENSEEKKKINILIVCGSGKTTSKLLMHKYKKEFADYIENIYTTDLIMLKEFDFSKVDYIFSTVPIVFQVPVPIVHIGLFLETNDIIKVKNVLDLSENDFLNNYYNKKLFSTNITGNSREEIIKNICKNIKKYINIPDNFYDLVMKRESLSETDFGNLVAIPHPFEIVTDETFVFVAILEKPIIWYKNNVQVVFLVSISNKKDDNLQKFYQYTVDFLLNEKNVIKLIENRSFENLMYLLKNSSGE</sequence>
<dbReference type="InterPro" id="IPR007737">
    <property type="entry name" value="Mga_HTH"/>
</dbReference>
<evidence type="ECO:0000256" key="2">
    <source>
        <dbReference type="ARBA" id="ARBA00022737"/>
    </source>
</evidence>
<evidence type="ECO:0000256" key="3">
    <source>
        <dbReference type="ARBA" id="ARBA00023015"/>
    </source>
</evidence>